<dbReference type="PANTHER" id="PTHR43047">
    <property type="entry name" value="TWO-COMPONENT HISTIDINE PROTEIN KINASE"/>
    <property type="match status" value="1"/>
</dbReference>
<keyword evidence="12" id="KW-0067">ATP-binding</keyword>
<dbReference type="InterPro" id="IPR004358">
    <property type="entry name" value="Sig_transdc_His_kin-like_C"/>
</dbReference>
<evidence type="ECO:0000313" key="12">
    <source>
        <dbReference type="EMBL" id="MCY0964504.1"/>
    </source>
</evidence>
<dbReference type="SUPFAM" id="SSF47384">
    <property type="entry name" value="Homodimeric domain of signal transducing histidine kinase"/>
    <property type="match status" value="1"/>
</dbReference>
<evidence type="ECO:0000256" key="4">
    <source>
        <dbReference type="ARBA" id="ARBA00022679"/>
    </source>
</evidence>
<dbReference type="CDD" id="cd17546">
    <property type="entry name" value="REC_hyHK_CKI1_RcsC-like"/>
    <property type="match status" value="1"/>
</dbReference>
<dbReference type="GO" id="GO:0005886">
    <property type="term" value="C:plasma membrane"/>
    <property type="evidence" value="ECO:0007669"/>
    <property type="project" value="TreeGrafter"/>
</dbReference>
<dbReference type="InterPro" id="IPR036890">
    <property type="entry name" value="HATPase_C_sf"/>
</dbReference>
<dbReference type="Gene3D" id="1.10.287.130">
    <property type="match status" value="1"/>
</dbReference>
<dbReference type="GO" id="GO:0005524">
    <property type="term" value="F:ATP binding"/>
    <property type="evidence" value="ECO:0007669"/>
    <property type="project" value="UniProtKB-KW"/>
</dbReference>
<keyword evidence="12" id="KW-0547">Nucleotide-binding</keyword>
<dbReference type="Pfam" id="PF02518">
    <property type="entry name" value="HATPase_c"/>
    <property type="match status" value="1"/>
</dbReference>
<dbReference type="InterPro" id="IPR011006">
    <property type="entry name" value="CheY-like_superfamily"/>
</dbReference>
<keyword evidence="13" id="KW-1185">Reference proteome</keyword>
<dbReference type="Gene3D" id="3.40.50.2300">
    <property type="match status" value="1"/>
</dbReference>
<feature type="transmembrane region" description="Helical" evidence="9">
    <location>
        <begin position="394"/>
        <end position="412"/>
    </location>
</feature>
<evidence type="ECO:0000256" key="5">
    <source>
        <dbReference type="ARBA" id="ARBA00022777"/>
    </source>
</evidence>
<feature type="transmembrane region" description="Helical" evidence="9">
    <location>
        <begin position="78"/>
        <end position="100"/>
    </location>
</feature>
<dbReference type="EC" id="2.7.13.3" evidence="2"/>
<evidence type="ECO:0000259" key="11">
    <source>
        <dbReference type="PROSITE" id="PS50110"/>
    </source>
</evidence>
<organism evidence="12 13">
    <name type="scientific">Parathalassolituus penaei</name>
    <dbReference type="NCBI Taxonomy" id="2997323"/>
    <lineage>
        <taxon>Bacteria</taxon>
        <taxon>Pseudomonadati</taxon>
        <taxon>Pseudomonadota</taxon>
        <taxon>Gammaproteobacteria</taxon>
        <taxon>Oceanospirillales</taxon>
        <taxon>Oceanospirillaceae</taxon>
        <taxon>Parathalassolituus</taxon>
    </lineage>
</organism>
<keyword evidence="9" id="KW-1133">Transmembrane helix</keyword>
<comment type="caution">
    <text evidence="12">The sequence shown here is derived from an EMBL/GenBank/DDBJ whole genome shotgun (WGS) entry which is preliminary data.</text>
</comment>
<dbReference type="InterPro" id="IPR036097">
    <property type="entry name" value="HisK_dim/P_sf"/>
</dbReference>
<evidence type="ECO:0000313" key="13">
    <source>
        <dbReference type="Proteomes" id="UP001150830"/>
    </source>
</evidence>
<feature type="domain" description="Histidine kinase" evidence="10">
    <location>
        <begin position="687"/>
        <end position="904"/>
    </location>
</feature>
<feature type="transmembrane region" description="Helical" evidence="9">
    <location>
        <begin position="112"/>
        <end position="136"/>
    </location>
</feature>
<dbReference type="Gene3D" id="1.10.4160.10">
    <property type="entry name" value="Hydantoin permease"/>
    <property type="match status" value="1"/>
</dbReference>
<dbReference type="Gene3D" id="3.30.565.10">
    <property type="entry name" value="Histidine kinase-like ATPase, C-terminal domain"/>
    <property type="match status" value="1"/>
</dbReference>
<evidence type="ECO:0000256" key="7">
    <source>
        <dbReference type="PROSITE-ProRule" id="PRU00169"/>
    </source>
</evidence>
<feature type="transmembrane region" description="Helical" evidence="9">
    <location>
        <begin position="221"/>
        <end position="243"/>
    </location>
</feature>
<evidence type="ECO:0000256" key="8">
    <source>
        <dbReference type="SAM" id="Coils"/>
    </source>
</evidence>
<evidence type="ECO:0000256" key="3">
    <source>
        <dbReference type="ARBA" id="ARBA00022553"/>
    </source>
</evidence>
<dbReference type="FunFam" id="3.30.565.10:FF:000010">
    <property type="entry name" value="Sensor histidine kinase RcsC"/>
    <property type="match status" value="1"/>
</dbReference>
<keyword evidence="5" id="KW-0418">Kinase</keyword>
<evidence type="ECO:0000256" key="2">
    <source>
        <dbReference type="ARBA" id="ARBA00012438"/>
    </source>
</evidence>
<dbReference type="PROSITE" id="PS50109">
    <property type="entry name" value="HIS_KIN"/>
    <property type="match status" value="1"/>
</dbReference>
<dbReference type="PANTHER" id="PTHR43047:SF72">
    <property type="entry name" value="OSMOSENSING HISTIDINE PROTEIN KINASE SLN1"/>
    <property type="match status" value="1"/>
</dbReference>
<keyword evidence="9" id="KW-0812">Transmembrane</keyword>
<dbReference type="SUPFAM" id="SSF52172">
    <property type="entry name" value="CheY-like"/>
    <property type="match status" value="1"/>
</dbReference>
<dbReference type="AlphaFoldDB" id="A0A9X3ECW8"/>
<dbReference type="CDD" id="cd16922">
    <property type="entry name" value="HATPase_EvgS-ArcB-TorS-like"/>
    <property type="match status" value="1"/>
</dbReference>
<dbReference type="GO" id="GO:0000155">
    <property type="term" value="F:phosphorelay sensor kinase activity"/>
    <property type="evidence" value="ECO:0007669"/>
    <property type="project" value="InterPro"/>
</dbReference>
<comment type="catalytic activity">
    <reaction evidence="1">
        <text>ATP + protein L-histidine = ADP + protein N-phospho-L-histidine.</text>
        <dbReference type="EC" id="2.7.13.3"/>
    </reaction>
</comment>
<feature type="transmembrane region" description="Helical" evidence="9">
    <location>
        <begin position="182"/>
        <end position="201"/>
    </location>
</feature>
<evidence type="ECO:0000256" key="6">
    <source>
        <dbReference type="ARBA" id="ARBA00023012"/>
    </source>
</evidence>
<dbReference type="InterPro" id="IPR005467">
    <property type="entry name" value="His_kinase_dom"/>
</dbReference>
<feature type="transmembrane region" description="Helical" evidence="9">
    <location>
        <begin position="578"/>
        <end position="600"/>
    </location>
</feature>
<name>A0A9X3ECW8_9GAMM</name>
<feature type="transmembrane region" description="Helical" evidence="9">
    <location>
        <begin position="366"/>
        <end position="388"/>
    </location>
</feature>
<dbReference type="SMART" id="SM00388">
    <property type="entry name" value="HisKA"/>
    <property type="match status" value="1"/>
</dbReference>
<evidence type="ECO:0000256" key="1">
    <source>
        <dbReference type="ARBA" id="ARBA00000085"/>
    </source>
</evidence>
<evidence type="ECO:0000256" key="9">
    <source>
        <dbReference type="SAM" id="Phobius"/>
    </source>
</evidence>
<feature type="transmembrane region" description="Helical" evidence="9">
    <location>
        <begin position="462"/>
        <end position="482"/>
    </location>
</feature>
<feature type="coiled-coil region" evidence="8">
    <location>
        <begin position="650"/>
        <end position="687"/>
    </location>
</feature>
<proteinExistence type="predicted"/>
<dbReference type="Proteomes" id="UP001150830">
    <property type="component" value="Unassembled WGS sequence"/>
</dbReference>
<dbReference type="CDD" id="cd00082">
    <property type="entry name" value="HisKA"/>
    <property type="match status" value="1"/>
</dbReference>
<gene>
    <name evidence="12" type="ORF">OUO13_04840</name>
</gene>
<dbReference type="SMART" id="SM00448">
    <property type="entry name" value="REC"/>
    <property type="match status" value="1"/>
</dbReference>
<dbReference type="EMBL" id="JAPNOA010000018">
    <property type="protein sequence ID" value="MCY0964504.1"/>
    <property type="molecule type" value="Genomic_DNA"/>
</dbReference>
<feature type="transmembrane region" description="Helical" evidence="9">
    <location>
        <begin position="47"/>
        <end position="72"/>
    </location>
</feature>
<dbReference type="SMART" id="SM00387">
    <property type="entry name" value="HATPase_c"/>
    <property type="match status" value="1"/>
</dbReference>
<keyword evidence="4" id="KW-0808">Transferase</keyword>
<dbReference type="GO" id="GO:0009927">
    <property type="term" value="F:histidine phosphotransfer kinase activity"/>
    <property type="evidence" value="ECO:0007669"/>
    <property type="project" value="TreeGrafter"/>
</dbReference>
<dbReference type="InterPro" id="IPR003594">
    <property type="entry name" value="HATPase_dom"/>
</dbReference>
<feature type="transmembrane region" description="Helical" evidence="9">
    <location>
        <begin position="264"/>
        <end position="294"/>
    </location>
</feature>
<keyword evidence="8" id="KW-0175">Coiled coil</keyword>
<keyword evidence="3 7" id="KW-0597">Phosphoprotein</keyword>
<dbReference type="Pfam" id="PF00512">
    <property type="entry name" value="HisKA"/>
    <property type="match status" value="1"/>
</dbReference>
<sequence length="1137" mass="125869">MTSDSRMKANTVVAPRRTYNKLIANEMMEDFALRFTARRVRRWSMGWVANTALGTVAFLVLEALGGAITLSYGVPNALAAIAAVSLIVLLSGFPISYYAARYGVDIDLLSRGAGFGYLGSTIASLIYASFTFIFFALEAAVMATALQLLLGLPLVAGYIFSALVVIPLVTHGITNIGRFQQLSQPLWLLLQLVPLYFVFTHPDSGVGEWLDYTGLGSQEQAAHFDFLLFGAASAVLLSIVAQIGEQVDFLRFMSPARPGREWQWWVSVFAAGPGWIVVGAAKMVLGSFLAYLALQHGLAATEAGQPAYMYQMVFGYLTDNKTLALWLAASFVIVSQVKINVANAYAGSLAWSNWFSRITHSHPGRVVWVLFNVTIALMLMLLGVYEALERTLQIYSVLVLAWIGSIVADLVINKPLGLSPKHIEFKRSCLYDINPVGVGSMLLASVVGLLGHLSVFGDTFRAAASFVAFFLPFVTAPLIAWATGSRYYLLPQAPEPIATDSPIQEQTCSVCEMAFEPEDMHACPAYGQPICSLCCSLDVRCNNGCRTEATVSSQFRQLLSPWMPTRIMSWLWSSSGQFVMILGGLSLLVAFILMLVYVQIPLPMDEHQLLGAAFVKTFFLLTILIGVVSWLFILARSSNQAAVNESRLQTILLNQEIEAHERTAAELQKAKETAENANQAKNRYLAGISHELRTPLNILLGYAQLLKNDGTVTTDKRQFADIIHRNGEHLADLIEGLLEISKIEAGRLELERDDIPLRNFIDQIADMFRLQAESKGLTFEYVRPQNLPERVSGDKKRLRQILINLLSNAIKFTPKGNVSLQVHYRNEIASFVVRDTGIGIDQHDLDTIFVPFARVRSESTRSIPGTGLGLTISRALSHLMGGDIACRSESGKGSEFTLTLLLPRQLNTRQPVISDFSRITGYLGQPQTLLVVDDDPIQRQLVADILEPLGFVIVQAEDATSALSVLEQRKTEHPIDLALLDVLMPGINGWQLAIRIRELGYRMPIVMLSANATEADQHQLRGRYHNHYLAKPLDINQLLDTLSTFLNIDWQLRAPEPSASGQQADHPVNLQAPDSRYLNELKRWAEIGYLTAFNENLDQLEASQRCSPEFASWMRKLAAQCDFEKILSSLDTLIDEQ</sequence>
<dbReference type="SUPFAM" id="SSF55874">
    <property type="entry name" value="ATPase domain of HSP90 chaperone/DNA topoisomerase II/histidine kinase"/>
    <property type="match status" value="1"/>
</dbReference>
<reference evidence="12" key="1">
    <citation type="submission" date="2022-11" db="EMBL/GenBank/DDBJ databases">
        <title>Parathalassolutuus dongxingensis gen. nov., sp. nov., a novel member of family Oceanospirillaceae isolated from a coastal shrimp pond in Guangxi, China.</title>
        <authorList>
            <person name="Chen H."/>
        </authorList>
    </citation>
    <scope>NUCLEOTIDE SEQUENCE</scope>
    <source>
        <strain evidence="12">G-43</strain>
    </source>
</reference>
<feature type="modified residue" description="4-aspartylphosphate" evidence="7">
    <location>
        <position position="981"/>
    </location>
</feature>
<feature type="transmembrane region" description="Helical" evidence="9">
    <location>
        <begin position="612"/>
        <end position="634"/>
    </location>
</feature>
<accession>A0A9X3ECW8</accession>
<dbReference type="InterPro" id="IPR001789">
    <property type="entry name" value="Sig_transdc_resp-reg_receiver"/>
</dbReference>
<feature type="transmembrane region" description="Helical" evidence="9">
    <location>
        <begin position="148"/>
        <end position="170"/>
    </location>
</feature>
<feature type="domain" description="Response regulatory" evidence="11">
    <location>
        <begin position="928"/>
        <end position="1046"/>
    </location>
</feature>
<evidence type="ECO:0000259" key="10">
    <source>
        <dbReference type="PROSITE" id="PS50109"/>
    </source>
</evidence>
<dbReference type="RefSeq" id="WP_283172721.1">
    <property type="nucleotide sequence ID" value="NZ_JAPNOA010000018.1"/>
</dbReference>
<dbReference type="Pfam" id="PF00072">
    <property type="entry name" value="Response_reg"/>
    <property type="match status" value="1"/>
</dbReference>
<dbReference type="PROSITE" id="PS50110">
    <property type="entry name" value="RESPONSE_REGULATORY"/>
    <property type="match status" value="1"/>
</dbReference>
<keyword evidence="9" id="KW-0472">Membrane</keyword>
<protein>
    <recommendedName>
        <fullName evidence="2">histidine kinase</fullName>
        <ecNumber evidence="2">2.7.13.3</ecNumber>
    </recommendedName>
</protein>
<dbReference type="InterPro" id="IPR003661">
    <property type="entry name" value="HisK_dim/P_dom"/>
</dbReference>
<feature type="transmembrane region" description="Helical" evidence="9">
    <location>
        <begin position="433"/>
        <end position="456"/>
    </location>
</feature>
<dbReference type="PRINTS" id="PR00344">
    <property type="entry name" value="BCTRLSENSOR"/>
</dbReference>
<keyword evidence="6" id="KW-0902">Two-component regulatory system</keyword>